<dbReference type="AlphaFoldDB" id="D8PFV6"/>
<organism evidence="1 2">
    <name type="scientific">Nitrospira defluvii</name>
    <dbReference type="NCBI Taxonomy" id="330214"/>
    <lineage>
        <taxon>Bacteria</taxon>
        <taxon>Pseudomonadati</taxon>
        <taxon>Nitrospirota</taxon>
        <taxon>Nitrospiria</taxon>
        <taxon>Nitrospirales</taxon>
        <taxon>Nitrospiraceae</taxon>
        <taxon>Nitrospira</taxon>
    </lineage>
</organism>
<dbReference type="HOGENOM" id="CLU_2272284_0_0_0"/>
<dbReference type="Proteomes" id="UP000001660">
    <property type="component" value="Chromosome"/>
</dbReference>
<accession>D8PFV6</accession>
<keyword evidence="2" id="KW-1185">Reference proteome</keyword>
<evidence type="ECO:0000313" key="2">
    <source>
        <dbReference type="Proteomes" id="UP000001660"/>
    </source>
</evidence>
<proteinExistence type="predicted"/>
<protein>
    <submittedName>
        <fullName evidence="1">Uncharacterized protein</fullName>
    </submittedName>
</protein>
<evidence type="ECO:0000313" key="1">
    <source>
        <dbReference type="EMBL" id="CBK42143.1"/>
    </source>
</evidence>
<dbReference type="KEGG" id="nde:NIDE2433"/>
<sequence>MSLTGCGKRPLAAFTYVTRVIPRVVNLRGSPYGHGTRACLGRLGMGGKNEQFASEIRGAHRLAPVRRRKTHDPSASRTLLRPCWTAILLILRVILTPTKHVS</sequence>
<reference evidence="1 2" key="1">
    <citation type="journal article" date="2010" name="Proc. Natl. Acad. Sci. U.S.A.">
        <title>A Nitrospira metagenome illuminates the physiology and evolution of globally important nitrite-oxidizing bacteria.</title>
        <authorList>
            <person name="Lucker S."/>
            <person name="Wagner M."/>
            <person name="Maixner F."/>
            <person name="Pelletier E."/>
            <person name="Koch H."/>
            <person name="Vacherie B."/>
            <person name="Rattei T."/>
            <person name="Sinninghe Damste J."/>
            <person name="Spieck E."/>
            <person name="Le Paslier D."/>
            <person name="Daims H."/>
        </authorList>
    </citation>
    <scope>NUCLEOTIDE SEQUENCE [LARGE SCALE GENOMIC DNA]</scope>
</reference>
<gene>
    <name evidence="1" type="ORF">NIDE2433</name>
</gene>
<dbReference type="EMBL" id="FP929003">
    <property type="protein sequence ID" value="CBK42143.1"/>
    <property type="molecule type" value="Genomic_DNA"/>
</dbReference>
<name>D8PFV6_9BACT</name>